<keyword evidence="1" id="KW-1133">Transmembrane helix</keyword>
<feature type="transmembrane region" description="Helical" evidence="1">
    <location>
        <begin position="160"/>
        <end position="186"/>
    </location>
</feature>
<keyword evidence="1" id="KW-0472">Membrane</keyword>
<dbReference type="Proteomes" id="UP000298030">
    <property type="component" value="Unassembled WGS sequence"/>
</dbReference>
<evidence type="ECO:0000313" key="2">
    <source>
        <dbReference type="EMBL" id="TEB35534.1"/>
    </source>
</evidence>
<keyword evidence="3" id="KW-1185">Reference proteome</keyword>
<protein>
    <submittedName>
        <fullName evidence="2">Uncharacterized protein</fullName>
    </submittedName>
</protein>
<comment type="caution">
    <text evidence="2">The sequence shown here is derived from an EMBL/GenBank/DDBJ whole genome shotgun (WGS) entry which is preliminary data.</text>
</comment>
<organism evidence="2 3">
    <name type="scientific">Coprinellus micaceus</name>
    <name type="common">Glistening ink-cap mushroom</name>
    <name type="synonym">Coprinus micaceus</name>
    <dbReference type="NCBI Taxonomy" id="71717"/>
    <lineage>
        <taxon>Eukaryota</taxon>
        <taxon>Fungi</taxon>
        <taxon>Dikarya</taxon>
        <taxon>Basidiomycota</taxon>
        <taxon>Agaricomycotina</taxon>
        <taxon>Agaricomycetes</taxon>
        <taxon>Agaricomycetidae</taxon>
        <taxon>Agaricales</taxon>
        <taxon>Agaricineae</taxon>
        <taxon>Psathyrellaceae</taxon>
        <taxon>Coprinellus</taxon>
    </lineage>
</organism>
<dbReference type="AlphaFoldDB" id="A0A4Y7TNL6"/>
<name>A0A4Y7TNL6_COPMI</name>
<keyword evidence="1" id="KW-0812">Transmembrane</keyword>
<gene>
    <name evidence="2" type="ORF">FA13DRAFT_1352054</name>
</gene>
<dbReference type="EMBL" id="QPFP01000007">
    <property type="protein sequence ID" value="TEB35534.1"/>
    <property type="molecule type" value="Genomic_DNA"/>
</dbReference>
<proteinExistence type="predicted"/>
<evidence type="ECO:0000313" key="3">
    <source>
        <dbReference type="Proteomes" id="UP000298030"/>
    </source>
</evidence>
<reference evidence="2 3" key="1">
    <citation type="journal article" date="2019" name="Nat. Ecol. Evol.">
        <title>Megaphylogeny resolves global patterns of mushroom evolution.</title>
        <authorList>
            <person name="Varga T."/>
            <person name="Krizsan K."/>
            <person name="Foldi C."/>
            <person name="Dima B."/>
            <person name="Sanchez-Garcia M."/>
            <person name="Sanchez-Ramirez S."/>
            <person name="Szollosi G.J."/>
            <person name="Szarkandi J.G."/>
            <person name="Papp V."/>
            <person name="Albert L."/>
            <person name="Andreopoulos W."/>
            <person name="Angelini C."/>
            <person name="Antonin V."/>
            <person name="Barry K.W."/>
            <person name="Bougher N.L."/>
            <person name="Buchanan P."/>
            <person name="Buyck B."/>
            <person name="Bense V."/>
            <person name="Catcheside P."/>
            <person name="Chovatia M."/>
            <person name="Cooper J."/>
            <person name="Damon W."/>
            <person name="Desjardin D."/>
            <person name="Finy P."/>
            <person name="Geml J."/>
            <person name="Haridas S."/>
            <person name="Hughes K."/>
            <person name="Justo A."/>
            <person name="Karasinski D."/>
            <person name="Kautmanova I."/>
            <person name="Kiss B."/>
            <person name="Kocsube S."/>
            <person name="Kotiranta H."/>
            <person name="LaButti K.M."/>
            <person name="Lechner B.E."/>
            <person name="Liimatainen K."/>
            <person name="Lipzen A."/>
            <person name="Lukacs Z."/>
            <person name="Mihaltcheva S."/>
            <person name="Morgado L.N."/>
            <person name="Niskanen T."/>
            <person name="Noordeloos M.E."/>
            <person name="Ohm R.A."/>
            <person name="Ortiz-Santana B."/>
            <person name="Ovrebo C."/>
            <person name="Racz N."/>
            <person name="Riley R."/>
            <person name="Savchenko A."/>
            <person name="Shiryaev A."/>
            <person name="Soop K."/>
            <person name="Spirin V."/>
            <person name="Szebenyi C."/>
            <person name="Tomsovsky M."/>
            <person name="Tulloss R.E."/>
            <person name="Uehling J."/>
            <person name="Grigoriev I.V."/>
            <person name="Vagvolgyi C."/>
            <person name="Papp T."/>
            <person name="Martin F.M."/>
            <person name="Miettinen O."/>
            <person name="Hibbett D.S."/>
            <person name="Nagy L.G."/>
        </authorList>
    </citation>
    <scope>NUCLEOTIDE SEQUENCE [LARGE SCALE GENOMIC DNA]</scope>
    <source>
        <strain evidence="2 3">FP101781</strain>
    </source>
</reference>
<accession>A0A4Y7TNL6</accession>
<evidence type="ECO:0000256" key="1">
    <source>
        <dbReference type="SAM" id="Phobius"/>
    </source>
</evidence>
<sequence>MDRRKRKILPSAIRSGSFSRHLESFRYPTFLRKGQGRAKSTSGCYHSGEIPCALWKNMVHATWSSVPHVSILLPLAEHSTPMITAGLECLQVCFHQVLGGGGRAGSLTQARCCHLCPFISLSIRMPSWCLKVCPPVSQSSCTGARISEHILRAPLHHPPIFAYAITCYLGSTVLRIGGVFLLVRLIDFM</sequence>